<dbReference type="InterPro" id="IPR056125">
    <property type="entry name" value="DUF7708"/>
</dbReference>
<gene>
    <name evidence="4" type="ORF">SUNI508_10989</name>
</gene>
<reference evidence="4 5" key="1">
    <citation type="journal article" date="2024" name="J. Plant Pathol.">
        <title>Sequence and assembly of the genome of Seiridium unicorne, isolate CBS 538.82, causal agent of cypress canker disease.</title>
        <authorList>
            <person name="Scali E."/>
            <person name="Rocca G.D."/>
            <person name="Danti R."/>
            <person name="Garbelotto M."/>
            <person name="Barberini S."/>
            <person name="Baroncelli R."/>
            <person name="Emiliani G."/>
        </authorList>
    </citation>
    <scope>NUCLEOTIDE SEQUENCE [LARGE SCALE GENOMIC DNA]</scope>
    <source>
        <strain evidence="4 5">BM-138-508</strain>
    </source>
</reference>
<name>A0ABR2UJK1_9PEZI</name>
<evidence type="ECO:0000256" key="1">
    <source>
        <dbReference type="ARBA" id="ARBA00022737"/>
    </source>
</evidence>
<dbReference type="Pfam" id="PF24883">
    <property type="entry name" value="NPHP3_N"/>
    <property type="match status" value="1"/>
</dbReference>
<dbReference type="Proteomes" id="UP001408356">
    <property type="component" value="Unassembled WGS sequence"/>
</dbReference>
<accession>A0ABR2UJK1</accession>
<dbReference type="Pfam" id="PF24809">
    <property type="entry name" value="DUF7708"/>
    <property type="match status" value="1"/>
</dbReference>
<comment type="caution">
    <text evidence="4">The sequence shown here is derived from an EMBL/GenBank/DDBJ whole genome shotgun (WGS) entry which is preliminary data.</text>
</comment>
<feature type="domain" description="DUF7708" evidence="2">
    <location>
        <begin position="132"/>
        <end position="246"/>
    </location>
</feature>
<evidence type="ECO:0000313" key="5">
    <source>
        <dbReference type="Proteomes" id="UP001408356"/>
    </source>
</evidence>
<evidence type="ECO:0000259" key="2">
    <source>
        <dbReference type="Pfam" id="PF24809"/>
    </source>
</evidence>
<dbReference type="InterPro" id="IPR056884">
    <property type="entry name" value="NPHP3-like_N"/>
</dbReference>
<keyword evidence="1" id="KW-0677">Repeat</keyword>
<organism evidence="4 5">
    <name type="scientific">Seiridium unicorne</name>
    <dbReference type="NCBI Taxonomy" id="138068"/>
    <lineage>
        <taxon>Eukaryota</taxon>
        <taxon>Fungi</taxon>
        <taxon>Dikarya</taxon>
        <taxon>Ascomycota</taxon>
        <taxon>Pezizomycotina</taxon>
        <taxon>Sordariomycetes</taxon>
        <taxon>Xylariomycetidae</taxon>
        <taxon>Amphisphaeriales</taxon>
        <taxon>Sporocadaceae</taxon>
        <taxon>Seiridium</taxon>
    </lineage>
</organism>
<evidence type="ECO:0000259" key="3">
    <source>
        <dbReference type="Pfam" id="PF24883"/>
    </source>
</evidence>
<protein>
    <submittedName>
        <fullName evidence="4">Uncharacterized protein</fullName>
    </submittedName>
</protein>
<proteinExistence type="predicted"/>
<keyword evidence="5" id="KW-1185">Reference proteome</keyword>
<sequence length="569" mass="64067">MPAIDELQKGEVNADIKPKESTSVIASWRSWYKSNDATSVRDILQRQIPINRPQLARETSSELWQIVKTARKTAQPSNADVWTQAGDLALDDLRRYVQSETRALRDAQSDLSRRRQVGWKKVTTGTQQFALTFGQFLGAYSGVVSIVKEIDSNYGGAATATLSLLYATVKMKADDEEAITATMQQITDQLPNIDIYQHIYADPQLGEMLANVYVQIMRFAREAIEYAQGRGHRRLFKSMGKPGKFMGIDQEMRASFTNIKLGTAELLEELAALKVQLQGEQIRTKCTTAELTVNTESAHREDNNAVVHLRKSLGLEARQPAGTRLEQVKSHRHMLRSLFGRFDGEVERLDLDKLGTFAKYKEWRDAETSSILALQGLNAYGYHQFGSYSWLSEAACEFIESIMGQPDTRDNIAYCLPQDEVLPEKWLAAITGQFLELHPSVVRRGSDLRNIDLDISRSMNHSTRLTTHDTNATPDSRPRGDRLKSIAAALIRIINRMPGTAYIVIDSADQCDKTARGALLETLVQVANQTENTVKILLASRQQFWDFGDKLRELESCHIVQLRIDQGEL</sequence>
<evidence type="ECO:0000313" key="4">
    <source>
        <dbReference type="EMBL" id="KAK9414706.1"/>
    </source>
</evidence>
<dbReference type="EMBL" id="JARVKF010000423">
    <property type="protein sequence ID" value="KAK9414706.1"/>
    <property type="molecule type" value="Genomic_DNA"/>
</dbReference>
<feature type="domain" description="Nephrocystin 3-like N-terminal" evidence="3">
    <location>
        <begin position="472"/>
        <end position="541"/>
    </location>
</feature>